<sequence>MNLPTWLWLDRDQWRSQTATASVPGVSITATATPRSVTWSMGDGSTVKCRDAGTPFPPGGDSEAASPDCGHTYRQSSQGQTNNTYPVTATVHWTVRWSGARQGGTLPGLTTTSTASFAVAESQALNNAPG</sequence>
<feature type="region of interest" description="Disordered" evidence="1">
    <location>
        <begin position="37"/>
        <end position="84"/>
    </location>
</feature>
<feature type="compositionally biased region" description="Polar residues" evidence="1">
    <location>
        <begin position="73"/>
        <end position="84"/>
    </location>
</feature>
<organism evidence="2 3">
    <name type="scientific">Haloechinothrix salitolerans</name>
    <dbReference type="NCBI Taxonomy" id="926830"/>
    <lineage>
        <taxon>Bacteria</taxon>
        <taxon>Bacillati</taxon>
        <taxon>Actinomycetota</taxon>
        <taxon>Actinomycetes</taxon>
        <taxon>Pseudonocardiales</taxon>
        <taxon>Pseudonocardiaceae</taxon>
        <taxon>Haloechinothrix</taxon>
    </lineage>
</organism>
<gene>
    <name evidence="2" type="ORF">ACFQGD_07615</name>
</gene>
<name>A0ABW2BVC9_9PSEU</name>
<dbReference type="EMBL" id="JBHSXX010000001">
    <property type="protein sequence ID" value="MFC6867011.1"/>
    <property type="molecule type" value="Genomic_DNA"/>
</dbReference>
<evidence type="ECO:0000313" key="3">
    <source>
        <dbReference type="Proteomes" id="UP001596337"/>
    </source>
</evidence>
<evidence type="ECO:0000313" key="2">
    <source>
        <dbReference type="EMBL" id="MFC6867011.1"/>
    </source>
</evidence>
<evidence type="ECO:0008006" key="4">
    <source>
        <dbReference type="Google" id="ProtNLM"/>
    </source>
</evidence>
<proteinExistence type="predicted"/>
<dbReference type="Proteomes" id="UP001596337">
    <property type="component" value="Unassembled WGS sequence"/>
</dbReference>
<reference evidence="3" key="1">
    <citation type="journal article" date="2019" name="Int. J. Syst. Evol. Microbiol.">
        <title>The Global Catalogue of Microorganisms (GCM) 10K type strain sequencing project: providing services to taxonomists for standard genome sequencing and annotation.</title>
        <authorList>
            <consortium name="The Broad Institute Genomics Platform"/>
            <consortium name="The Broad Institute Genome Sequencing Center for Infectious Disease"/>
            <person name="Wu L."/>
            <person name="Ma J."/>
        </authorList>
    </citation>
    <scope>NUCLEOTIDE SEQUENCE [LARGE SCALE GENOMIC DNA]</scope>
    <source>
        <strain evidence="3">KCTC 32255</strain>
    </source>
</reference>
<dbReference type="RefSeq" id="WP_345401338.1">
    <property type="nucleotide sequence ID" value="NZ_BAABLA010000105.1"/>
</dbReference>
<evidence type="ECO:0000256" key="1">
    <source>
        <dbReference type="SAM" id="MobiDB-lite"/>
    </source>
</evidence>
<keyword evidence="3" id="KW-1185">Reference proteome</keyword>
<comment type="caution">
    <text evidence="2">The sequence shown here is derived from an EMBL/GenBank/DDBJ whole genome shotgun (WGS) entry which is preliminary data.</text>
</comment>
<protein>
    <recommendedName>
        <fullName evidence="4">ATP/GTP-binding protein</fullName>
    </recommendedName>
</protein>
<accession>A0ABW2BVC9</accession>